<dbReference type="Gene3D" id="1.20.1250.20">
    <property type="entry name" value="MFS general substrate transporter like domains"/>
    <property type="match status" value="1"/>
</dbReference>
<evidence type="ECO:0000313" key="8">
    <source>
        <dbReference type="EMBL" id="GEL45271.1"/>
    </source>
</evidence>
<dbReference type="RefSeq" id="WP_146832727.1">
    <property type="nucleotide sequence ID" value="NZ_BJVQ01000003.1"/>
</dbReference>
<feature type="transmembrane region" description="Helical" evidence="6">
    <location>
        <begin position="182"/>
        <end position="199"/>
    </location>
</feature>
<comment type="caution">
    <text evidence="8">The sequence shown here is derived from an EMBL/GenBank/DDBJ whole genome shotgun (WGS) entry which is preliminary data.</text>
</comment>
<dbReference type="PANTHER" id="PTHR23513:SF6">
    <property type="entry name" value="MAJOR FACILITATOR SUPERFAMILY ASSOCIATED DOMAIN-CONTAINING PROTEIN"/>
    <property type="match status" value="1"/>
</dbReference>
<keyword evidence="3 6" id="KW-0812">Transmembrane</keyword>
<dbReference type="Proteomes" id="UP000564629">
    <property type="component" value="Unassembled WGS sequence"/>
</dbReference>
<feature type="domain" description="Major facilitator superfamily (MFS) profile" evidence="7">
    <location>
        <begin position="23"/>
        <end position="426"/>
    </location>
</feature>
<evidence type="ECO:0000313" key="10">
    <source>
        <dbReference type="Proteomes" id="UP000321723"/>
    </source>
</evidence>
<dbReference type="InterPro" id="IPR036259">
    <property type="entry name" value="MFS_trans_sf"/>
</dbReference>
<evidence type="ECO:0000313" key="9">
    <source>
        <dbReference type="EMBL" id="MBB5473447.1"/>
    </source>
</evidence>
<evidence type="ECO:0000256" key="6">
    <source>
        <dbReference type="SAM" id="Phobius"/>
    </source>
</evidence>
<dbReference type="GO" id="GO:0022857">
    <property type="term" value="F:transmembrane transporter activity"/>
    <property type="evidence" value="ECO:0007669"/>
    <property type="project" value="InterPro"/>
</dbReference>
<gene>
    <name evidence="8" type="ORF">CHO01_03870</name>
    <name evidence="9" type="ORF">HNR08_002183</name>
</gene>
<sequence length="445" mass="44762">MTTPAPTAPTPAPAVAAEPLGRRFHALLGATTAANLGDGIVQTAVPLYAVTLTREPGPVALVTAAVWLPWLLLGIVGGVVVDRHDRRTVQVLALSARAVLLAGAVALAVTGRMSITALVLLVLAYGATDVLADLAQSALVPDVVPRSRLQAANGRVLAVQQVAGSFVGGPVGGALLTLGAGWAFGVPAGLAVLAVVTLLRGVRGRFRHAPAEAPDAAPDAAGAPARRALHEVREGVGFLLRHPVLRPLLVAGAVANMCFTGYTAVFVLWAVGDGSRVGMSAAQYPLLGVAMGLGAVLGSLVVERLLRHVGELRVLLGGWAAMSALLVVPVLAPSPWAVGAAFFLTGFSNTLSNVLSASMRQRLVPASMLGRVGGAGRTLAFGLMPVGALLAGAAAGAWGLAPVLLAAAVLSLAGLAYPAATVRQRTVAAAELPAPDPVSPAGRGC</sequence>
<protein>
    <submittedName>
        <fullName evidence="9">MFS family permease</fullName>
    </submittedName>
    <submittedName>
        <fullName evidence="8">MFS transporter</fullName>
    </submittedName>
</protein>
<evidence type="ECO:0000256" key="5">
    <source>
        <dbReference type="ARBA" id="ARBA00023136"/>
    </source>
</evidence>
<feature type="transmembrane region" description="Helical" evidence="6">
    <location>
        <begin position="314"/>
        <end position="332"/>
    </location>
</feature>
<proteinExistence type="predicted"/>
<dbReference type="PANTHER" id="PTHR23513">
    <property type="entry name" value="INTEGRAL MEMBRANE EFFLUX PROTEIN-RELATED"/>
    <property type="match status" value="1"/>
</dbReference>
<feature type="transmembrane region" description="Helical" evidence="6">
    <location>
        <begin position="284"/>
        <end position="302"/>
    </location>
</feature>
<comment type="subcellular location">
    <subcellularLocation>
        <location evidence="1">Cell membrane</location>
        <topology evidence="1">Multi-pass membrane protein</topology>
    </subcellularLocation>
</comment>
<dbReference type="AlphaFoldDB" id="A0A511F7J5"/>
<feature type="transmembrane region" description="Helical" evidence="6">
    <location>
        <begin position="59"/>
        <end position="81"/>
    </location>
</feature>
<feature type="transmembrane region" description="Helical" evidence="6">
    <location>
        <begin position="338"/>
        <end position="357"/>
    </location>
</feature>
<dbReference type="OrthoDB" id="145388at2"/>
<keyword evidence="5 6" id="KW-0472">Membrane</keyword>
<name>A0A511F7J5_9CELL</name>
<dbReference type="SUPFAM" id="SSF103473">
    <property type="entry name" value="MFS general substrate transporter"/>
    <property type="match status" value="1"/>
</dbReference>
<dbReference type="InterPro" id="IPR020846">
    <property type="entry name" value="MFS_dom"/>
</dbReference>
<evidence type="ECO:0000256" key="1">
    <source>
        <dbReference type="ARBA" id="ARBA00004651"/>
    </source>
</evidence>
<dbReference type="PROSITE" id="PS50850">
    <property type="entry name" value="MFS"/>
    <property type="match status" value="1"/>
</dbReference>
<keyword evidence="2" id="KW-1003">Cell membrane</keyword>
<keyword evidence="4 6" id="KW-1133">Transmembrane helix</keyword>
<reference evidence="9 11" key="2">
    <citation type="submission" date="2020-08" db="EMBL/GenBank/DDBJ databases">
        <title>Sequencing the genomes of 1000 actinobacteria strains.</title>
        <authorList>
            <person name="Klenk H.-P."/>
        </authorList>
    </citation>
    <scope>NUCLEOTIDE SEQUENCE [LARGE SCALE GENOMIC DNA]</scope>
    <source>
        <strain evidence="9 11">DSM 9581</strain>
    </source>
</reference>
<feature type="transmembrane region" description="Helical" evidence="6">
    <location>
        <begin position="403"/>
        <end position="420"/>
    </location>
</feature>
<keyword evidence="10" id="KW-1185">Reference proteome</keyword>
<dbReference type="CDD" id="cd06173">
    <property type="entry name" value="MFS_MefA_like"/>
    <property type="match status" value="1"/>
</dbReference>
<reference evidence="8 10" key="1">
    <citation type="submission" date="2019-07" db="EMBL/GenBank/DDBJ databases">
        <title>Whole genome shotgun sequence of Cellulomonas hominis NBRC 16055.</title>
        <authorList>
            <person name="Hosoyama A."/>
            <person name="Uohara A."/>
            <person name="Ohji S."/>
            <person name="Ichikawa N."/>
        </authorList>
    </citation>
    <scope>NUCLEOTIDE SEQUENCE [LARGE SCALE GENOMIC DNA]</scope>
    <source>
        <strain evidence="8 10">NBRC 16055</strain>
    </source>
</reference>
<evidence type="ECO:0000313" key="11">
    <source>
        <dbReference type="Proteomes" id="UP000564629"/>
    </source>
</evidence>
<feature type="transmembrane region" description="Helical" evidence="6">
    <location>
        <begin position="248"/>
        <end position="272"/>
    </location>
</feature>
<evidence type="ECO:0000256" key="4">
    <source>
        <dbReference type="ARBA" id="ARBA00022989"/>
    </source>
</evidence>
<dbReference type="GO" id="GO:0005886">
    <property type="term" value="C:plasma membrane"/>
    <property type="evidence" value="ECO:0007669"/>
    <property type="project" value="UniProtKB-SubCell"/>
</dbReference>
<accession>A0A511F7J5</accession>
<organism evidence="8 10">
    <name type="scientific">Cellulomonas hominis</name>
    <dbReference type="NCBI Taxonomy" id="156981"/>
    <lineage>
        <taxon>Bacteria</taxon>
        <taxon>Bacillati</taxon>
        <taxon>Actinomycetota</taxon>
        <taxon>Actinomycetes</taxon>
        <taxon>Micrococcales</taxon>
        <taxon>Cellulomonadaceae</taxon>
        <taxon>Cellulomonas</taxon>
    </lineage>
</organism>
<evidence type="ECO:0000256" key="3">
    <source>
        <dbReference type="ARBA" id="ARBA00022692"/>
    </source>
</evidence>
<evidence type="ECO:0000259" key="7">
    <source>
        <dbReference type="PROSITE" id="PS50850"/>
    </source>
</evidence>
<dbReference type="EMBL" id="BJVQ01000003">
    <property type="protein sequence ID" value="GEL45271.1"/>
    <property type="molecule type" value="Genomic_DNA"/>
</dbReference>
<dbReference type="Proteomes" id="UP000321723">
    <property type="component" value="Unassembled WGS sequence"/>
</dbReference>
<evidence type="ECO:0000256" key="2">
    <source>
        <dbReference type="ARBA" id="ARBA00022475"/>
    </source>
</evidence>
<feature type="transmembrane region" description="Helical" evidence="6">
    <location>
        <begin position="378"/>
        <end position="397"/>
    </location>
</feature>
<dbReference type="Pfam" id="PF07690">
    <property type="entry name" value="MFS_1"/>
    <property type="match status" value="1"/>
</dbReference>
<dbReference type="EMBL" id="JACHDN010000001">
    <property type="protein sequence ID" value="MBB5473447.1"/>
    <property type="molecule type" value="Genomic_DNA"/>
</dbReference>
<dbReference type="InterPro" id="IPR011701">
    <property type="entry name" value="MFS"/>
</dbReference>